<keyword evidence="3 5" id="KW-0378">Hydrolase</keyword>
<evidence type="ECO:0000256" key="2">
    <source>
        <dbReference type="ARBA" id="ARBA00022500"/>
    </source>
</evidence>
<dbReference type="GO" id="GO:0050568">
    <property type="term" value="F:protein-glutamine glutaminase activity"/>
    <property type="evidence" value="ECO:0007669"/>
    <property type="project" value="UniProtKB-UniRule"/>
</dbReference>
<dbReference type="NCBIfam" id="NF001965">
    <property type="entry name" value="PRK00742.1"/>
    <property type="match status" value="1"/>
</dbReference>
<dbReference type="CDD" id="cd16432">
    <property type="entry name" value="CheB_Rec"/>
    <property type="match status" value="1"/>
</dbReference>
<feature type="active site" evidence="5 6">
    <location>
        <position position="317"/>
    </location>
</feature>
<evidence type="ECO:0000256" key="4">
    <source>
        <dbReference type="ARBA" id="ARBA00048267"/>
    </source>
</evidence>
<dbReference type="Pfam" id="PF01339">
    <property type="entry name" value="CheB_methylest"/>
    <property type="match status" value="1"/>
</dbReference>
<comment type="caution">
    <text evidence="10">The sequence shown here is derived from an EMBL/GenBank/DDBJ whole genome shotgun (WGS) entry which is preliminary data.</text>
</comment>
<keyword evidence="11" id="KW-1185">Reference proteome</keyword>
<evidence type="ECO:0000256" key="6">
    <source>
        <dbReference type="PROSITE-ProRule" id="PRU00050"/>
    </source>
</evidence>
<dbReference type="Gene3D" id="3.40.50.2300">
    <property type="match status" value="1"/>
</dbReference>
<evidence type="ECO:0000256" key="7">
    <source>
        <dbReference type="PROSITE-ProRule" id="PRU00169"/>
    </source>
</evidence>
<dbReference type="SMART" id="SM00448">
    <property type="entry name" value="REC"/>
    <property type="match status" value="1"/>
</dbReference>
<comment type="domain">
    <text evidence="5">Contains a C-terminal catalytic domain, and an N-terminal region which modulates catalytic activity.</text>
</comment>
<feature type="active site" evidence="5 6">
    <location>
        <position position="195"/>
    </location>
</feature>
<evidence type="ECO:0000313" key="11">
    <source>
        <dbReference type="Proteomes" id="UP000676996"/>
    </source>
</evidence>
<dbReference type="SUPFAM" id="SSF52172">
    <property type="entry name" value="CheY-like"/>
    <property type="match status" value="1"/>
</dbReference>
<dbReference type="SUPFAM" id="SSF52738">
    <property type="entry name" value="Methylesterase CheB, C-terminal domain"/>
    <property type="match status" value="1"/>
</dbReference>
<dbReference type="GO" id="GO:0008984">
    <property type="term" value="F:protein-glutamate methylesterase activity"/>
    <property type="evidence" value="ECO:0007669"/>
    <property type="project" value="UniProtKB-UniRule"/>
</dbReference>
<keyword evidence="2 5" id="KW-0145">Chemotaxis</keyword>
<comment type="similarity">
    <text evidence="5">Belongs to the CheB family.</text>
</comment>
<dbReference type="PROSITE" id="PS50122">
    <property type="entry name" value="CHEB"/>
    <property type="match status" value="1"/>
</dbReference>
<evidence type="ECO:0000256" key="3">
    <source>
        <dbReference type="ARBA" id="ARBA00022801"/>
    </source>
</evidence>
<dbReference type="InterPro" id="IPR000673">
    <property type="entry name" value="Sig_transdc_resp-reg_Me-estase"/>
</dbReference>
<proteinExistence type="inferred from homology"/>
<accession>A0A8T4I8Z5</accession>
<protein>
    <recommendedName>
        <fullName evidence="5">Protein-glutamate methylesterase/protein-glutamine glutaminase</fullName>
        <ecNumber evidence="5">3.1.1.61</ecNumber>
        <ecNumber evidence="5">3.5.1.44</ecNumber>
    </recommendedName>
</protein>
<comment type="function">
    <text evidence="5">Involved in chemotaxis. Part of a chemotaxis signal transduction system that modulates chemotaxis in response to various stimuli. Catalyzes the demethylation of specific methylglutamate residues introduced into the chemoreceptors (methyl-accepting chemotaxis proteins or MCP) by CheR. Also mediates the irreversible deamidation of specific glutamine residues to glutamic acid.</text>
</comment>
<evidence type="ECO:0000313" key="10">
    <source>
        <dbReference type="EMBL" id="MBR0550980.1"/>
    </source>
</evidence>
<feature type="active site" evidence="5 6">
    <location>
        <position position="221"/>
    </location>
</feature>
<dbReference type="NCBIfam" id="NF009206">
    <property type="entry name" value="PRK12555.1"/>
    <property type="match status" value="1"/>
</dbReference>
<dbReference type="InterPro" id="IPR011006">
    <property type="entry name" value="CheY-like_superfamily"/>
</dbReference>
<evidence type="ECO:0000259" key="8">
    <source>
        <dbReference type="PROSITE" id="PS50110"/>
    </source>
</evidence>
<comment type="catalytic activity">
    <reaction evidence="4 5">
        <text>[protein]-L-glutamate 5-O-methyl ester + H2O = L-glutamyl-[protein] + methanol + H(+)</text>
        <dbReference type="Rhea" id="RHEA:23236"/>
        <dbReference type="Rhea" id="RHEA-COMP:10208"/>
        <dbReference type="Rhea" id="RHEA-COMP:10311"/>
        <dbReference type="ChEBI" id="CHEBI:15377"/>
        <dbReference type="ChEBI" id="CHEBI:15378"/>
        <dbReference type="ChEBI" id="CHEBI:17790"/>
        <dbReference type="ChEBI" id="CHEBI:29973"/>
        <dbReference type="ChEBI" id="CHEBI:82795"/>
        <dbReference type="EC" id="3.1.1.61"/>
    </reaction>
</comment>
<dbReference type="EC" id="3.5.1.44" evidence="5"/>
<comment type="catalytic activity">
    <reaction evidence="5">
        <text>L-glutaminyl-[protein] + H2O = L-glutamyl-[protein] + NH4(+)</text>
        <dbReference type="Rhea" id="RHEA:16441"/>
        <dbReference type="Rhea" id="RHEA-COMP:10207"/>
        <dbReference type="Rhea" id="RHEA-COMP:10208"/>
        <dbReference type="ChEBI" id="CHEBI:15377"/>
        <dbReference type="ChEBI" id="CHEBI:28938"/>
        <dbReference type="ChEBI" id="CHEBI:29973"/>
        <dbReference type="ChEBI" id="CHEBI:30011"/>
        <dbReference type="EC" id="3.5.1.44"/>
    </reaction>
</comment>
<sequence length="381" mass="40406">MDRKDKGDPCKGRVIKAMIVDDSASVRMALTDILNADPSIEVIGSAGDPYAAAQRMRKQVPDVLFMDLEMPRMDGITFLKKIMSQRPIPVVVCSSIAEEGSDAYLAALEAGAVDVVAKPHFDARNFIYNNGDQLREIARAAACSRKRMQAIAVPSGPQNAKLTADIVIPPRSPAALAAKAARMQRGEPVICIGASTGGTEAIREVLEALPAGTPGIVIVQHMPDKFTAAFARRLDRLSALTVREAKDGDPVLRGEVLIAPGGRHMLVSRAGERTSVKIVDAPPVCRHRPSVDVLFRSAAQQLGSDAMGMLLTGMGDDGARGMAEMRSAGADTIAQDEESSVVYGMPKEAVLHGGAARVLSLSQMAPAITAFGRECAERGKN</sequence>
<name>A0A8T4I8Z5_9SPHN</name>
<dbReference type="GO" id="GO:0006935">
    <property type="term" value="P:chemotaxis"/>
    <property type="evidence" value="ECO:0007669"/>
    <property type="project" value="UniProtKB-UniRule"/>
</dbReference>
<dbReference type="PANTHER" id="PTHR42872">
    <property type="entry name" value="PROTEIN-GLUTAMATE METHYLESTERASE/PROTEIN-GLUTAMINE GLUTAMINASE"/>
    <property type="match status" value="1"/>
</dbReference>
<dbReference type="Gene3D" id="3.40.50.180">
    <property type="entry name" value="Methylesterase CheB, C-terminal domain"/>
    <property type="match status" value="1"/>
</dbReference>
<dbReference type="Pfam" id="PF00072">
    <property type="entry name" value="Response_reg"/>
    <property type="match status" value="1"/>
</dbReference>
<dbReference type="PANTHER" id="PTHR42872:SF6">
    <property type="entry name" value="PROTEIN-GLUTAMATE METHYLESTERASE_PROTEIN-GLUTAMINE GLUTAMINASE"/>
    <property type="match status" value="1"/>
</dbReference>
<organism evidence="10 11">
    <name type="scientific">Stakelama marina</name>
    <dbReference type="NCBI Taxonomy" id="2826939"/>
    <lineage>
        <taxon>Bacteria</taxon>
        <taxon>Pseudomonadati</taxon>
        <taxon>Pseudomonadota</taxon>
        <taxon>Alphaproteobacteria</taxon>
        <taxon>Sphingomonadales</taxon>
        <taxon>Sphingomonadaceae</taxon>
        <taxon>Stakelama</taxon>
    </lineage>
</organism>
<dbReference type="InterPro" id="IPR008248">
    <property type="entry name" value="CheB-like"/>
</dbReference>
<feature type="domain" description="CheB-type methylesterase" evidence="9">
    <location>
        <begin position="183"/>
        <end position="375"/>
    </location>
</feature>
<dbReference type="HAMAP" id="MF_00099">
    <property type="entry name" value="CheB_chemtxs"/>
    <property type="match status" value="1"/>
</dbReference>
<dbReference type="PROSITE" id="PS50110">
    <property type="entry name" value="RESPONSE_REGULATORY"/>
    <property type="match status" value="1"/>
</dbReference>
<dbReference type="AlphaFoldDB" id="A0A8T4I8Z5"/>
<evidence type="ECO:0000256" key="1">
    <source>
        <dbReference type="ARBA" id="ARBA00022490"/>
    </source>
</evidence>
<keyword evidence="5 7" id="KW-0597">Phosphoprotein</keyword>
<reference evidence="10" key="1">
    <citation type="submission" date="2021-04" db="EMBL/GenBank/DDBJ databases">
        <title>Ouciella asimina sp. nov., isolated from the surface seawater in the hydrothermal field of Okinawa Trough.</title>
        <authorList>
            <person name="Shuang W."/>
        </authorList>
    </citation>
    <scope>NUCLEOTIDE SEQUENCE</scope>
    <source>
        <strain evidence="10">LXI357</strain>
    </source>
</reference>
<comment type="PTM">
    <text evidence="5">Phosphorylated by CheA. Phosphorylation of the N-terminal regulatory domain activates the methylesterase activity.</text>
</comment>
<dbReference type="InterPro" id="IPR035909">
    <property type="entry name" value="CheB_C"/>
</dbReference>
<dbReference type="EC" id="3.1.1.61" evidence="5"/>
<evidence type="ECO:0000259" key="9">
    <source>
        <dbReference type="PROSITE" id="PS50122"/>
    </source>
</evidence>
<dbReference type="PIRSF" id="PIRSF000876">
    <property type="entry name" value="RR_chemtxs_CheB"/>
    <property type="match status" value="1"/>
</dbReference>
<comment type="subcellular location">
    <subcellularLocation>
        <location evidence="5">Cytoplasm</location>
    </subcellularLocation>
</comment>
<dbReference type="InterPro" id="IPR001789">
    <property type="entry name" value="Sig_transdc_resp-reg_receiver"/>
</dbReference>
<gene>
    <name evidence="5" type="primary">cheB</name>
    <name evidence="10" type="ORF">J7S20_00500</name>
</gene>
<dbReference type="RefSeq" id="WP_284052272.1">
    <property type="nucleotide sequence ID" value="NZ_JAGRQC010000001.1"/>
</dbReference>
<feature type="modified residue" description="4-aspartylphosphate" evidence="5 7">
    <location>
        <position position="67"/>
    </location>
</feature>
<dbReference type="CDD" id="cd17541">
    <property type="entry name" value="REC_CheB-like"/>
    <property type="match status" value="1"/>
</dbReference>
<evidence type="ECO:0000256" key="5">
    <source>
        <dbReference type="HAMAP-Rule" id="MF_00099"/>
    </source>
</evidence>
<dbReference type="Proteomes" id="UP000676996">
    <property type="component" value="Unassembled WGS sequence"/>
</dbReference>
<keyword evidence="1 5" id="KW-0963">Cytoplasm</keyword>
<dbReference type="GO" id="GO:0005737">
    <property type="term" value="C:cytoplasm"/>
    <property type="evidence" value="ECO:0007669"/>
    <property type="project" value="UniProtKB-SubCell"/>
</dbReference>
<dbReference type="EMBL" id="JAGRQC010000001">
    <property type="protein sequence ID" value="MBR0550980.1"/>
    <property type="molecule type" value="Genomic_DNA"/>
</dbReference>
<dbReference type="GO" id="GO:0000156">
    <property type="term" value="F:phosphorelay response regulator activity"/>
    <property type="evidence" value="ECO:0007669"/>
    <property type="project" value="InterPro"/>
</dbReference>
<feature type="domain" description="Response regulatory" evidence="8">
    <location>
        <begin position="16"/>
        <end position="133"/>
    </location>
</feature>